<evidence type="ECO:0000313" key="17">
    <source>
        <dbReference type="Proteomes" id="UP000291116"/>
    </source>
</evidence>
<feature type="transmembrane region" description="Helical" evidence="14">
    <location>
        <begin position="362"/>
        <end position="386"/>
    </location>
</feature>
<dbReference type="PANTHER" id="PTHR12424:SF19">
    <property type="entry name" value="INTEGRASE ZINC-BINDING DOMAIN-CONTAINING PROTEIN"/>
    <property type="match status" value="1"/>
</dbReference>
<keyword evidence="15" id="KW-0732">Signal</keyword>
<dbReference type="Proteomes" id="UP000291116">
    <property type="component" value="Unassembled WGS sequence"/>
</dbReference>
<feature type="region of interest" description="Disordered" evidence="13">
    <location>
        <begin position="35"/>
        <end position="103"/>
    </location>
</feature>
<evidence type="ECO:0000256" key="14">
    <source>
        <dbReference type="SAM" id="Phobius"/>
    </source>
</evidence>
<dbReference type="GO" id="GO:0005254">
    <property type="term" value="F:chloride channel activity"/>
    <property type="evidence" value="ECO:0007669"/>
    <property type="project" value="UniProtKB-KW"/>
</dbReference>
<evidence type="ECO:0000256" key="5">
    <source>
        <dbReference type="ARBA" id="ARBA00022692"/>
    </source>
</evidence>
<evidence type="ECO:0000256" key="8">
    <source>
        <dbReference type="ARBA" id="ARBA00023136"/>
    </source>
</evidence>
<keyword evidence="4" id="KW-1003">Cell membrane</keyword>
<evidence type="ECO:0000256" key="7">
    <source>
        <dbReference type="ARBA" id="ARBA00023065"/>
    </source>
</evidence>
<organism evidence="16 17">
    <name type="scientific">Pseudo-nitzschia multistriata</name>
    <dbReference type="NCBI Taxonomy" id="183589"/>
    <lineage>
        <taxon>Eukaryota</taxon>
        <taxon>Sar</taxon>
        <taxon>Stramenopiles</taxon>
        <taxon>Ochrophyta</taxon>
        <taxon>Bacillariophyta</taxon>
        <taxon>Bacillariophyceae</taxon>
        <taxon>Bacillariophycidae</taxon>
        <taxon>Bacillariales</taxon>
        <taxon>Bacillariaceae</taxon>
        <taxon>Pseudo-nitzschia</taxon>
    </lineage>
</organism>
<evidence type="ECO:0008006" key="18">
    <source>
        <dbReference type="Google" id="ProtNLM"/>
    </source>
</evidence>
<comment type="subcellular location">
    <subcellularLocation>
        <location evidence="1">Cell membrane</location>
        <topology evidence="1">Multi-pass membrane protein</topology>
    </subcellularLocation>
</comment>
<evidence type="ECO:0000256" key="10">
    <source>
        <dbReference type="ARBA" id="ARBA00023180"/>
    </source>
</evidence>
<feature type="chain" id="PRO_5019407283" description="Chloride channel CLIC-like protein 1" evidence="15">
    <location>
        <begin position="28"/>
        <end position="758"/>
    </location>
</feature>
<gene>
    <name evidence="16" type="ORF">PSNMU_V1.4_AUG-EV-PASAV3_0079070</name>
</gene>
<keyword evidence="9" id="KW-0869">Chloride channel</keyword>
<keyword evidence="7" id="KW-0406">Ion transport</keyword>
<evidence type="ECO:0000256" key="11">
    <source>
        <dbReference type="ARBA" id="ARBA00023214"/>
    </source>
</evidence>
<dbReference type="PANTHER" id="PTHR12424">
    <property type="entry name" value="TWEETY-RELATED"/>
    <property type="match status" value="1"/>
</dbReference>
<evidence type="ECO:0000256" key="13">
    <source>
        <dbReference type="SAM" id="MobiDB-lite"/>
    </source>
</evidence>
<evidence type="ECO:0000256" key="9">
    <source>
        <dbReference type="ARBA" id="ARBA00023173"/>
    </source>
</evidence>
<evidence type="ECO:0000256" key="15">
    <source>
        <dbReference type="SAM" id="SignalP"/>
    </source>
</evidence>
<dbReference type="EMBL" id="CAACVS010000324">
    <property type="protein sequence ID" value="VEU40995.1"/>
    <property type="molecule type" value="Genomic_DNA"/>
</dbReference>
<evidence type="ECO:0000313" key="16">
    <source>
        <dbReference type="EMBL" id="VEU40995.1"/>
    </source>
</evidence>
<dbReference type="AlphaFoldDB" id="A0A448ZG31"/>
<evidence type="ECO:0000256" key="3">
    <source>
        <dbReference type="ARBA" id="ARBA00022448"/>
    </source>
</evidence>
<feature type="signal peptide" evidence="15">
    <location>
        <begin position="1"/>
        <end position="27"/>
    </location>
</feature>
<keyword evidence="3" id="KW-0813">Transport</keyword>
<keyword evidence="8 14" id="KW-0472">Membrane</keyword>
<reference evidence="16 17" key="1">
    <citation type="submission" date="2019-01" db="EMBL/GenBank/DDBJ databases">
        <authorList>
            <person name="Ferrante I. M."/>
        </authorList>
    </citation>
    <scope>NUCLEOTIDE SEQUENCE [LARGE SCALE GENOMIC DNA]</scope>
    <source>
        <strain evidence="16 17">B856</strain>
    </source>
</reference>
<feature type="compositionally biased region" description="Acidic residues" evidence="13">
    <location>
        <begin position="50"/>
        <end position="103"/>
    </location>
</feature>
<name>A0A448ZG31_9STRA</name>
<evidence type="ECO:0000256" key="6">
    <source>
        <dbReference type="ARBA" id="ARBA00022989"/>
    </source>
</evidence>
<comment type="similarity">
    <text evidence="2">Belongs to the tweety family.</text>
</comment>
<evidence type="ECO:0000256" key="4">
    <source>
        <dbReference type="ARBA" id="ARBA00022475"/>
    </source>
</evidence>
<keyword evidence="10" id="KW-0325">Glycoprotein</keyword>
<feature type="region of interest" description="Disordered" evidence="13">
    <location>
        <begin position="697"/>
        <end position="727"/>
    </location>
</feature>
<feature type="transmembrane region" description="Helical" evidence="14">
    <location>
        <begin position="169"/>
        <end position="197"/>
    </location>
</feature>
<feature type="transmembrane region" description="Helical" evidence="14">
    <location>
        <begin position="393"/>
        <end position="423"/>
    </location>
</feature>
<dbReference type="GO" id="GO:0034707">
    <property type="term" value="C:chloride channel complex"/>
    <property type="evidence" value="ECO:0007669"/>
    <property type="project" value="UniProtKB-KW"/>
</dbReference>
<evidence type="ECO:0000256" key="12">
    <source>
        <dbReference type="ARBA" id="ARBA00023303"/>
    </source>
</evidence>
<sequence>MKPTRSSRFLLLVLLFLVSFLVRSTMGETLLVKAQDEDEDAADTPAVADDGGDETETDTETDPAAEGDAEGDGDDGDGEEGDDGDEESDETGEEGDAEDDDEGFQVEDLLPGFENTDADNFVKGYILGNPEYYQELYVAPKAVTKFNNLPRFGHSDDFSLLMGDYPDHYYLGLLFVGTLILTIFFFWGIAIGIFKCIGPKHVGFLAGFPFQVEGKKSAAGRVVFSVGAWMMIVSTIFLISLGLPRMQYLSDSIAFTADEIQIVEKEVKYIVTTLLVVSAKTKPIRDELVDFLKRDICPLEPGSDTEDQVRSVGEDTYDAMTDLEDFIEGYLLDVEDGVNTTNTFTSNILAVTDMAQFVGNPVVTAIVFPYFIIPIILLVAVGMGWYDFYSETFYSFVTWLVVPLLVLLTILAFVTATTLVVAIQANADICVSSGAPEDSILGVLNNLDLEDDSGSQSKDDNGPSDNFFYDIMVFYTHQCTKPNPWEFMEGHYADLARGRNILGEFIRSIEDTTLLELSQECGMEYGPIVVLLKSLQDLITILSQTSIRALTLMSCRNVVPLYTAWIYESTCTLAPVSLNLVFMCIVCIAFFGMVCITFRGAYYPIDFYYYDATGRGDKQELYPTDEVGDSGLADTPCNEKVLEEQEDQCIDATEAMEESIEIQIYHDDEEKEYETDDDEQDHEKNFLLDKYGEPMEGPDAAQHSVGTNGSYRGIDRNGDSHAVYSDDDDEMTFHSTFDDEYEYNSAAEEESETFSYVS</sequence>
<accession>A0A448ZG31</accession>
<keyword evidence="11" id="KW-0868">Chloride</keyword>
<dbReference type="OrthoDB" id="47559at2759"/>
<proteinExistence type="inferred from homology"/>
<feature type="transmembrane region" description="Helical" evidence="14">
    <location>
        <begin position="218"/>
        <end position="243"/>
    </location>
</feature>
<evidence type="ECO:0000256" key="1">
    <source>
        <dbReference type="ARBA" id="ARBA00004651"/>
    </source>
</evidence>
<evidence type="ECO:0000256" key="2">
    <source>
        <dbReference type="ARBA" id="ARBA00009849"/>
    </source>
</evidence>
<feature type="transmembrane region" description="Helical" evidence="14">
    <location>
        <begin position="576"/>
        <end position="598"/>
    </location>
</feature>
<keyword evidence="12" id="KW-0407">Ion channel</keyword>
<dbReference type="GO" id="GO:0005886">
    <property type="term" value="C:plasma membrane"/>
    <property type="evidence" value="ECO:0007669"/>
    <property type="project" value="UniProtKB-SubCell"/>
</dbReference>
<keyword evidence="17" id="KW-1185">Reference proteome</keyword>
<keyword evidence="5 14" id="KW-0812">Transmembrane</keyword>
<keyword evidence="6 14" id="KW-1133">Transmembrane helix</keyword>
<protein>
    <recommendedName>
        <fullName evidence="18">Chloride channel CLIC-like protein 1</fullName>
    </recommendedName>
</protein>
<dbReference type="InterPro" id="IPR006990">
    <property type="entry name" value="Tweety"/>
</dbReference>